<evidence type="ECO:0000313" key="4">
    <source>
        <dbReference type="EMBL" id="SNR28688.1"/>
    </source>
</evidence>
<keyword evidence="2" id="KW-1133">Transmembrane helix</keyword>
<keyword evidence="1 2" id="KW-0812">Transmembrane</keyword>
<dbReference type="InterPro" id="IPR037066">
    <property type="entry name" value="Plug_dom_sf"/>
</dbReference>
<keyword evidence="1" id="KW-0813">Transport</keyword>
<comment type="caution">
    <text evidence="4">The sequence shown here is derived from an EMBL/GenBank/DDBJ whole genome shotgun (WGS) entry which is preliminary data.</text>
</comment>
<gene>
    <name evidence="4" type="ORF">SAMN04488009_0824</name>
</gene>
<organism evidence="4 5">
    <name type="scientific">Maribacter sedimenticola</name>
    <dbReference type="NCBI Taxonomy" id="228956"/>
    <lineage>
        <taxon>Bacteria</taxon>
        <taxon>Pseudomonadati</taxon>
        <taxon>Bacteroidota</taxon>
        <taxon>Flavobacteriia</taxon>
        <taxon>Flavobacteriales</taxon>
        <taxon>Flavobacteriaceae</taxon>
        <taxon>Maribacter</taxon>
    </lineage>
</organism>
<feature type="domain" description="TonB-dependent receptor plug" evidence="3">
    <location>
        <begin position="630"/>
        <end position="714"/>
    </location>
</feature>
<evidence type="ECO:0000313" key="5">
    <source>
        <dbReference type="Proteomes" id="UP000198337"/>
    </source>
</evidence>
<evidence type="ECO:0000256" key="1">
    <source>
        <dbReference type="PROSITE-ProRule" id="PRU01360"/>
    </source>
</evidence>
<dbReference type="Pfam" id="PF07715">
    <property type="entry name" value="Plug"/>
    <property type="match status" value="1"/>
</dbReference>
<dbReference type="SUPFAM" id="SSF56935">
    <property type="entry name" value="Porins"/>
    <property type="match status" value="1"/>
</dbReference>
<keyword evidence="1" id="KW-1134">Transmembrane beta strand</keyword>
<proteinExistence type="inferred from homology"/>
<keyword evidence="1" id="KW-0998">Cell outer membrane</keyword>
<dbReference type="InterPro" id="IPR012910">
    <property type="entry name" value="Plug_dom"/>
</dbReference>
<dbReference type="Gene3D" id="2.60.40.1930">
    <property type="match status" value="1"/>
</dbReference>
<keyword evidence="1 2" id="KW-0472">Membrane</keyword>
<evidence type="ECO:0000259" key="3">
    <source>
        <dbReference type="Pfam" id="PF07715"/>
    </source>
</evidence>
<keyword evidence="5" id="KW-1185">Reference proteome</keyword>
<dbReference type="PROSITE" id="PS52016">
    <property type="entry name" value="TONB_DEPENDENT_REC_3"/>
    <property type="match status" value="1"/>
</dbReference>
<evidence type="ECO:0000256" key="2">
    <source>
        <dbReference type="SAM" id="Phobius"/>
    </source>
</evidence>
<accession>A0ABY1SDW8</accession>
<dbReference type="EMBL" id="FZNV01000001">
    <property type="protein sequence ID" value="SNR28688.1"/>
    <property type="molecule type" value="Genomic_DNA"/>
</dbReference>
<reference evidence="4 5" key="1">
    <citation type="submission" date="2017-06" db="EMBL/GenBank/DDBJ databases">
        <authorList>
            <person name="Varghese N."/>
            <person name="Submissions S."/>
        </authorList>
    </citation>
    <scope>NUCLEOTIDE SEQUENCE [LARGE SCALE GENOMIC DNA]</scope>
    <source>
        <strain evidence="4 5">DSM 19840</strain>
    </source>
</reference>
<protein>
    <submittedName>
        <fullName evidence="4">TonB-dependent Receptor Plug Domain</fullName>
    </submittedName>
</protein>
<name>A0ABY1SDW8_9FLAO</name>
<comment type="similarity">
    <text evidence="1">Belongs to the TonB-dependent receptor family.</text>
</comment>
<dbReference type="Proteomes" id="UP000198337">
    <property type="component" value="Unassembled WGS sequence"/>
</dbReference>
<feature type="transmembrane region" description="Helical" evidence="2">
    <location>
        <begin position="12"/>
        <end position="30"/>
    </location>
</feature>
<comment type="subcellular location">
    <subcellularLocation>
        <location evidence="1">Cell outer membrane</location>
        <topology evidence="1">Multi-pass membrane protein</topology>
    </subcellularLocation>
</comment>
<dbReference type="InterPro" id="IPR039426">
    <property type="entry name" value="TonB-dep_rcpt-like"/>
</dbReference>
<keyword evidence="4" id="KW-0675">Receptor</keyword>
<dbReference type="Gene3D" id="2.170.130.10">
    <property type="entry name" value="TonB-dependent receptor, plug domain"/>
    <property type="match status" value="1"/>
</dbReference>
<sequence length="814" mass="89123">MLIFEILADMRKILLPILIASFVLLSFVPYSTNTPLPQKMNELIEHLKYYGHLANERTIVHTDKDYYVKGETIWFRVFMTNGLSNMEKPYSGVAYVEVVNEHGDVVDKRKLKVSDNGAYGDVSITNNWDTGKYYIRAFTKLMLNNEHPRIHVKPIVVQNETNINLGQKNGNLDHEVNIDVRPEGGSFVSGLVAAVGVKAVNGIGGKLADSGVIIDDQDNVVTNFELVSPGYGKAYFTPLSNKSYFLRINSGDQVYEKKLPEVISKGYGLHVKEGSDYIVVRVAGTNEKELEKSVLLAHKGETPLSVYQLGEKSGNTEKLFKIAKKDLGTGIVSFSLFDQLGNAKCQRSLNLMSDFGAVGLTLDKETYRSSEPIRLGIEGADYLRGNVSLSVVSKDRIIENKEVAGLQMSALGNSLATATQMKGSGDLSELQLKEAVDAMMILDNNYKVDWEKIKEFKIDEVVHRPELGIMVSGNVGLKNAVNASKSSVSLTGNGGSLFQESSMTNAMGDFEFGPYVFYDSLNVLVHVNKVGAGKLPKDALEIDIFDTWPAVSTMRSSNKGGIIGEGQRNAGQNLSDKLMDINDEVTVLEEVVVESDAWSEQIARDKEYNKLTPYFSYNNRIVADSLKYKLGAVSALDLLMQTPGVNVSGIYPNQRVLVRGVGTISESIDPLFLINGAPTSADAAKQLLAEEIMFVDVIKGASAAAFGGRGGNGVIAFYTKRGNYNNSASVGPVNWVNATIPGFSKANEFMDYRSKGHINNNGEVLYWAPNVAVKDNSLIEIDTKEAIGGYSIVLQGLDQNGNPLRLEKTIEIIE</sequence>